<sequence length="129" mass="14831">MLKPNFKAETKNLFFLLGRNIFLSLFVLLIIFSVAELIKPRIIISYINTNIFIGSVLFFGLITMLYFQQNKQAMKKMNFLEQMTMILLSVLIGIFILFLTKSIGLLSILTGFAGTIIAYYLINLIYQND</sequence>
<keyword evidence="1" id="KW-0472">Membrane</keyword>
<proteinExistence type="predicted"/>
<feature type="transmembrane region" description="Helical" evidence="1">
    <location>
        <begin position="79"/>
        <end position="99"/>
    </location>
</feature>
<evidence type="ECO:0000313" key="3">
    <source>
        <dbReference type="Proteomes" id="UP000176498"/>
    </source>
</evidence>
<evidence type="ECO:0000313" key="2">
    <source>
        <dbReference type="EMBL" id="OGY42583.1"/>
    </source>
</evidence>
<protein>
    <submittedName>
        <fullName evidence="2">Uncharacterized protein</fullName>
    </submittedName>
</protein>
<reference evidence="2 3" key="1">
    <citation type="journal article" date="2016" name="Nat. Commun.">
        <title>Thousands of microbial genomes shed light on interconnected biogeochemical processes in an aquifer system.</title>
        <authorList>
            <person name="Anantharaman K."/>
            <person name="Brown C.T."/>
            <person name="Hug L.A."/>
            <person name="Sharon I."/>
            <person name="Castelle C.J."/>
            <person name="Probst A.J."/>
            <person name="Thomas B.C."/>
            <person name="Singh A."/>
            <person name="Wilkins M.J."/>
            <person name="Karaoz U."/>
            <person name="Brodie E.L."/>
            <person name="Williams K.H."/>
            <person name="Hubbard S.S."/>
            <person name="Banfield J.F."/>
        </authorList>
    </citation>
    <scope>NUCLEOTIDE SEQUENCE [LARGE SCALE GENOMIC DNA]</scope>
</reference>
<feature type="transmembrane region" description="Helical" evidence="1">
    <location>
        <begin position="105"/>
        <end position="126"/>
    </location>
</feature>
<comment type="caution">
    <text evidence="2">The sequence shown here is derived from an EMBL/GenBank/DDBJ whole genome shotgun (WGS) entry which is preliminary data.</text>
</comment>
<organism evidence="2 3">
    <name type="scientific">Candidatus Buchananbacteria bacterium RBG_13_36_9</name>
    <dbReference type="NCBI Taxonomy" id="1797530"/>
    <lineage>
        <taxon>Bacteria</taxon>
        <taxon>Candidatus Buchananiibacteriota</taxon>
    </lineage>
</organism>
<dbReference type="Proteomes" id="UP000176498">
    <property type="component" value="Unassembled WGS sequence"/>
</dbReference>
<feature type="transmembrane region" description="Helical" evidence="1">
    <location>
        <begin position="47"/>
        <end position="67"/>
    </location>
</feature>
<keyword evidence="1" id="KW-1133">Transmembrane helix</keyword>
<keyword evidence="1" id="KW-0812">Transmembrane</keyword>
<dbReference type="EMBL" id="MHHZ01000002">
    <property type="protein sequence ID" value="OGY42583.1"/>
    <property type="molecule type" value="Genomic_DNA"/>
</dbReference>
<name>A0A1G1XR63_9BACT</name>
<accession>A0A1G1XR63</accession>
<evidence type="ECO:0000256" key="1">
    <source>
        <dbReference type="SAM" id="Phobius"/>
    </source>
</evidence>
<gene>
    <name evidence="2" type="ORF">A2Y82_01720</name>
</gene>
<feature type="transmembrane region" description="Helical" evidence="1">
    <location>
        <begin position="12"/>
        <end position="35"/>
    </location>
</feature>
<dbReference type="AlphaFoldDB" id="A0A1G1XR63"/>